<evidence type="ECO:0000313" key="3">
    <source>
        <dbReference type="Proteomes" id="UP000796880"/>
    </source>
</evidence>
<name>A0A8K0DV51_9ROSA</name>
<organism evidence="2 3">
    <name type="scientific">Rhamnella rubrinervis</name>
    <dbReference type="NCBI Taxonomy" id="2594499"/>
    <lineage>
        <taxon>Eukaryota</taxon>
        <taxon>Viridiplantae</taxon>
        <taxon>Streptophyta</taxon>
        <taxon>Embryophyta</taxon>
        <taxon>Tracheophyta</taxon>
        <taxon>Spermatophyta</taxon>
        <taxon>Magnoliopsida</taxon>
        <taxon>eudicotyledons</taxon>
        <taxon>Gunneridae</taxon>
        <taxon>Pentapetalae</taxon>
        <taxon>rosids</taxon>
        <taxon>fabids</taxon>
        <taxon>Rosales</taxon>
        <taxon>Rhamnaceae</taxon>
        <taxon>rhamnoid group</taxon>
        <taxon>Rhamneae</taxon>
        <taxon>Rhamnella</taxon>
    </lineage>
</organism>
<feature type="region of interest" description="Disordered" evidence="1">
    <location>
        <begin position="219"/>
        <end position="240"/>
    </location>
</feature>
<sequence>MDSGRNIMLGALVSMAVEDEVMESMVSSLVLDSTESNQKGEMLSVEDAAWVDSCLIKEYEIPDSNWNALTDTFLEILSSEPGLLDPSASASDGLSVESDIEMPTLSERAEADPFPGVEAETEVFPVTTLNDILPINEESEKKSENITIKEDVNEFQSLAFMGNPFLPSYSDEMKEPETIELGTYTSSSLYEIEPSTDDIFRVWDLDIPVEEDELVKQLNKALEESSPQSKPLSTLDDDSGAWKDLTEESIDDIIAGISVLSLKQNSS</sequence>
<dbReference type="PANTHER" id="PTHR36388:SF1">
    <property type="entry name" value="OS02G0469000 PROTEIN"/>
    <property type="match status" value="1"/>
</dbReference>
<dbReference type="AlphaFoldDB" id="A0A8K0DV51"/>
<protein>
    <submittedName>
        <fullName evidence="2">Uncharacterized protein</fullName>
    </submittedName>
</protein>
<comment type="caution">
    <text evidence="2">The sequence shown here is derived from an EMBL/GenBank/DDBJ whole genome shotgun (WGS) entry which is preliminary data.</text>
</comment>
<reference evidence="2" key="1">
    <citation type="submission" date="2020-03" db="EMBL/GenBank/DDBJ databases">
        <title>A high-quality chromosome-level genome assembly of a woody plant with both climbing and erect habits, Rhamnella rubrinervis.</title>
        <authorList>
            <person name="Lu Z."/>
            <person name="Yang Y."/>
            <person name="Zhu X."/>
            <person name="Sun Y."/>
        </authorList>
    </citation>
    <scope>NUCLEOTIDE SEQUENCE</scope>
    <source>
        <strain evidence="2">BYM</strain>
        <tissue evidence="2">Leaf</tissue>
    </source>
</reference>
<dbReference type="EMBL" id="VOIH02000010">
    <property type="protein sequence ID" value="KAF3435788.1"/>
    <property type="molecule type" value="Genomic_DNA"/>
</dbReference>
<proteinExistence type="predicted"/>
<dbReference type="OrthoDB" id="1894296at2759"/>
<keyword evidence="3" id="KW-1185">Reference proteome</keyword>
<evidence type="ECO:0000313" key="2">
    <source>
        <dbReference type="EMBL" id="KAF3435788.1"/>
    </source>
</evidence>
<accession>A0A8K0DV51</accession>
<dbReference type="Proteomes" id="UP000796880">
    <property type="component" value="Unassembled WGS sequence"/>
</dbReference>
<gene>
    <name evidence="2" type="ORF">FNV43_RR22880</name>
</gene>
<evidence type="ECO:0000256" key="1">
    <source>
        <dbReference type="SAM" id="MobiDB-lite"/>
    </source>
</evidence>
<dbReference type="PANTHER" id="PTHR36388">
    <property type="entry name" value="OS02G0469000 PROTEIN"/>
    <property type="match status" value="1"/>
</dbReference>